<comment type="caution">
    <text evidence="9">The sequence shown here is derived from an EMBL/GenBank/DDBJ whole genome shotgun (WGS) entry which is preliminary data.</text>
</comment>
<dbReference type="GO" id="GO:0015295">
    <property type="term" value="F:solute:proton symporter activity"/>
    <property type="evidence" value="ECO:0007669"/>
    <property type="project" value="TreeGrafter"/>
</dbReference>
<feature type="transmembrane region" description="Helical" evidence="8">
    <location>
        <begin position="365"/>
        <end position="389"/>
    </location>
</feature>
<feature type="transmembrane region" description="Helical" evidence="8">
    <location>
        <begin position="139"/>
        <end position="159"/>
    </location>
</feature>
<evidence type="ECO:0000256" key="7">
    <source>
        <dbReference type="ARBA" id="ARBA00023136"/>
    </source>
</evidence>
<evidence type="ECO:0000256" key="8">
    <source>
        <dbReference type="RuleBase" id="RU365092"/>
    </source>
</evidence>
<dbReference type="RefSeq" id="WP_184254380.1">
    <property type="nucleotide sequence ID" value="NZ_JACHIH010000003.1"/>
</dbReference>
<feature type="transmembrane region" description="Helical" evidence="8">
    <location>
        <begin position="66"/>
        <end position="93"/>
    </location>
</feature>
<keyword evidence="5 8" id="KW-0812">Transmembrane</keyword>
<feature type="transmembrane region" description="Helical" evidence="8">
    <location>
        <begin position="433"/>
        <end position="456"/>
    </location>
</feature>
<evidence type="ECO:0000256" key="4">
    <source>
        <dbReference type="ARBA" id="ARBA00022475"/>
    </source>
</evidence>
<proteinExistence type="inferred from homology"/>
<evidence type="ECO:0000313" key="10">
    <source>
        <dbReference type="Proteomes" id="UP000542353"/>
    </source>
</evidence>
<evidence type="ECO:0000256" key="5">
    <source>
        <dbReference type="ARBA" id="ARBA00022692"/>
    </source>
</evidence>
<name>A0A7W8DXP9_9BRAD</name>
<keyword evidence="8" id="KW-0997">Cell inner membrane</keyword>
<accession>A0A7W8DXP9</accession>
<keyword evidence="6 8" id="KW-1133">Transmembrane helix</keyword>
<dbReference type="PANTHER" id="PTHR30003:SF0">
    <property type="entry name" value="GLYCOLATE PERMEASE GLCA-RELATED"/>
    <property type="match status" value="1"/>
</dbReference>
<feature type="transmembrane region" description="Helical" evidence="8">
    <location>
        <begin position="166"/>
        <end position="184"/>
    </location>
</feature>
<dbReference type="GO" id="GO:0015129">
    <property type="term" value="F:lactate transmembrane transporter activity"/>
    <property type="evidence" value="ECO:0007669"/>
    <property type="project" value="UniProtKB-UniRule"/>
</dbReference>
<keyword evidence="10" id="KW-1185">Reference proteome</keyword>
<evidence type="ECO:0000256" key="1">
    <source>
        <dbReference type="ARBA" id="ARBA00004651"/>
    </source>
</evidence>
<protein>
    <recommendedName>
        <fullName evidence="8">L-lactate permease</fullName>
    </recommendedName>
</protein>
<reference evidence="9 10" key="1">
    <citation type="submission" date="2020-08" db="EMBL/GenBank/DDBJ databases">
        <title>Genomic Encyclopedia of Type Strains, Phase IV (KMG-IV): sequencing the most valuable type-strain genomes for metagenomic binning, comparative biology and taxonomic classification.</title>
        <authorList>
            <person name="Goeker M."/>
        </authorList>
    </citation>
    <scope>NUCLEOTIDE SEQUENCE [LARGE SCALE GENOMIC DNA]</scope>
    <source>
        <strain evidence="9 10">DSM 12706</strain>
    </source>
</reference>
<comment type="function">
    <text evidence="8">Uptake of L-lactate across the membrane. Can also transport D-lactate and glycolate.</text>
</comment>
<dbReference type="PANTHER" id="PTHR30003">
    <property type="entry name" value="L-LACTATE PERMEASE"/>
    <property type="match status" value="1"/>
</dbReference>
<comment type="similarity">
    <text evidence="2 8">Belongs to the lactate permease family.</text>
</comment>
<dbReference type="GO" id="GO:0005886">
    <property type="term" value="C:plasma membrane"/>
    <property type="evidence" value="ECO:0007669"/>
    <property type="project" value="UniProtKB-SubCell"/>
</dbReference>
<comment type="subcellular location">
    <subcellularLocation>
        <location evidence="8">Cell inner membrane</location>
        <topology evidence="8">Multi-pass membrane protein</topology>
    </subcellularLocation>
    <subcellularLocation>
        <location evidence="1">Cell membrane</location>
        <topology evidence="1">Multi-pass membrane protein</topology>
    </subcellularLocation>
</comment>
<dbReference type="EMBL" id="JACHIH010000003">
    <property type="protein sequence ID" value="MBB5045980.1"/>
    <property type="molecule type" value="Genomic_DNA"/>
</dbReference>
<keyword evidence="4" id="KW-1003">Cell membrane</keyword>
<evidence type="ECO:0000256" key="2">
    <source>
        <dbReference type="ARBA" id="ARBA00010100"/>
    </source>
</evidence>
<dbReference type="NCBIfam" id="TIGR00795">
    <property type="entry name" value="lctP"/>
    <property type="match status" value="1"/>
</dbReference>
<dbReference type="Pfam" id="PF02652">
    <property type="entry name" value="Lactate_perm"/>
    <property type="match status" value="1"/>
</dbReference>
<keyword evidence="3 8" id="KW-0813">Transport</keyword>
<feature type="transmembrane region" description="Helical" evidence="8">
    <location>
        <begin position="245"/>
        <end position="264"/>
    </location>
</feature>
<evidence type="ECO:0000256" key="6">
    <source>
        <dbReference type="ARBA" id="ARBA00022989"/>
    </source>
</evidence>
<feature type="transmembrane region" description="Helical" evidence="8">
    <location>
        <begin position="12"/>
        <end position="32"/>
    </location>
</feature>
<feature type="transmembrane region" description="Helical" evidence="8">
    <location>
        <begin position="39"/>
        <end position="60"/>
    </location>
</feature>
<feature type="transmembrane region" description="Helical" evidence="8">
    <location>
        <begin position="220"/>
        <end position="239"/>
    </location>
</feature>
<evidence type="ECO:0000313" key="9">
    <source>
        <dbReference type="EMBL" id="MBB5045980.1"/>
    </source>
</evidence>
<keyword evidence="7 8" id="KW-0472">Membrane</keyword>
<feature type="transmembrane region" description="Helical" evidence="8">
    <location>
        <begin position="196"/>
        <end position="215"/>
    </location>
</feature>
<dbReference type="Proteomes" id="UP000542353">
    <property type="component" value="Unassembled WGS sequence"/>
</dbReference>
<gene>
    <name evidence="9" type="ORF">HNR60_000722</name>
</gene>
<feature type="transmembrane region" description="Helical" evidence="8">
    <location>
        <begin position="401"/>
        <end position="421"/>
    </location>
</feature>
<feature type="transmembrane region" description="Helical" evidence="8">
    <location>
        <begin position="114"/>
        <end position="133"/>
    </location>
</feature>
<feature type="transmembrane region" description="Helical" evidence="8">
    <location>
        <begin position="302"/>
        <end position="321"/>
    </location>
</feature>
<evidence type="ECO:0000256" key="3">
    <source>
        <dbReference type="ARBA" id="ARBA00022448"/>
    </source>
</evidence>
<dbReference type="InterPro" id="IPR003804">
    <property type="entry name" value="Lactate_perm"/>
</dbReference>
<feature type="transmembrane region" description="Helical" evidence="8">
    <location>
        <begin position="523"/>
        <end position="545"/>
    </location>
</feature>
<dbReference type="AlphaFoldDB" id="A0A7W8DXP9"/>
<sequence length="554" mass="58857">MWNQLYNPLGNATLSTIAAAIPVVTLLVLIASGKVKAHLAAIIALILANLIAIFVFTMPANMSIRASLLGVVTGFFPIGWIVLNVIFLYRITVEAGRFQLLQRAIGGVTTDRRLQLLLIAFAFGAFFEGASGFGTPVAITAAILIGLGFSPLAASGLSLIANTAPVAYGALGTPIQGLASVTGFDPYVLGAMVGRQLPFFSLLVPFWLICAFAGWRGMIAIWPAILVTGLSFAIPQFVISNYINPWIVDIGASLISMGCLILFLKVWQPKELWLSPSLRGKDESAATMTAPKPMDKTPLTQAQLWGALLPWIIVCIVMLIWGNGAFKTWANSIFTWAYPVPELDKMILKVPPVAAKPTPEGAVFAFTYLSFTGTGMLIAAIISGFLMGFSPLKMIKEYGRTIRLCAISLITISAMLAIGTLTRLSGVDATLGLAFAATGVLYPFFGTLLGWLGVALTGSDTASNVLFGNLQKITSEQLGLSPILMAAANSSGGVMGKMIDAQSIVVASTATNWYGHEGSILRYVFLHSIALACLVGGLVTLQAYVYPFTAMVLK</sequence>
<organism evidence="9 10">
    <name type="scientific">Rhodopseudomonas rhenobacensis</name>
    <dbReference type="NCBI Taxonomy" id="87461"/>
    <lineage>
        <taxon>Bacteria</taxon>
        <taxon>Pseudomonadati</taxon>
        <taxon>Pseudomonadota</taxon>
        <taxon>Alphaproteobacteria</taxon>
        <taxon>Hyphomicrobiales</taxon>
        <taxon>Nitrobacteraceae</taxon>
        <taxon>Rhodopseudomonas</taxon>
    </lineage>
</organism>